<protein>
    <recommendedName>
        <fullName evidence="3">DUF4823 domain-containing protein</fullName>
    </recommendedName>
</protein>
<evidence type="ECO:0000313" key="2">
    <source>
        <dbReference type="Proteomes" id="UP000332594"/>
    </source>
</evidence>
<gene>
    <name evidence="1" type="ORF">NCTC13038_03465</name>
</gene>
<dbReference type="Proteomes" id="UP000332594">
    <property type="component" value="Unassembled WGS sequence"/>
</dbReference>
<proteinExistence type="predicted"/>
<dbReference type="PROSITE" id="PS51257">
    <property type="entry name" value="PROKAR_LIPOPROTEIN"/>
    <property type="match status" value="1"/>
</dbReference>
<evidence type="ECO:0008006" key="3">
    <source>
        <dbReference type="Google" id="ProtNLM"/>
    </source>
</evidence>
<evidence type="ECO:0000313" key="1">
    <source>
        <dbReference type="EMBL" id="VFS75894.1"/>
    </source>
</evidence>
<dbReference type="InterPro" id="IPR032248">
    <property type="entry name" value="DUF4823"/>
</dbReference>
<dbReference type="Pfam" id="PF16105">
    <property type="entry name" value="DUF4823"/>
    <property type="match status" value="1"/>
</dbReference>
<sequence length="171" mass="18631">MKKILMIAITGLLLGGCSAKYNTAEVTKSTELLLKNKMVVIAQPTNGVYETKTYNGSGAATALAVQSAFSRYTDNVSIVPECTTLSCLKDKRPLSEGYYVVPQILHWEDRATEWSGIPDKIEVKITVYHSATDRVVASSILSGKSKWATFGGDHPQDLLPQPINSYVAGLY</sequence>
<organism evidence="1 2">
    <name type="scientific">Raoultella terrigena</name>
    <name type="common">Klebsiella terrigena</name>
    <dbReference type="NCBI Taxonomy" id="577"/>
    <lineage>
        <taxon>Bacteria</taxon>
        <taxon>Pseudomonadati</taxon>
        <taxon>Pseudomonadota</taxon>
        <taxon>Gammaproteobacteria</taxon>
        <taxon>Enterobacterales</taxon>
        <taxon>Enterobacteriaceae</taxon>
        <taxon>Klebsiella/Raoultella group</taxon>
        <taxon>Raoultella</taxon>
    </lineage>
</organism>
<dbReference type="EMBL" id="CAADJG010000002">
    <property type="protein sequence ID" value="VFS75894.1"/>
    <property type="molecule type" value="Genomic_DNA"/>
</dbReference>
<accession>A0A485BRY4</accession>
<name>A0A485BRY4_RAOTE</name>
<dbReference type="RefSeq" id="WP_134526655.1">
    <property type="nucleotide sequence ID" value="NZ_BJNO01000006.1"/>
</dbReference>
<dbReference type="AlphaFoldDB" id="A0A485BRY4"/>
<reference evidence="1 2" key="1">
    <citation type="submission" date="2019-03" db="EMBL/GenBank/DDBJ databases">
        <authorList>
            <consortium name="Pathogen Informatics"/>
        </authorList>
    </citation>
    <scope>NUCLEOTIDE SEQUENCE [LARGE SCALE GENOMIC DNA]</scope>
    <source>
        <strain evidence="1 2">NCTC13038</strain>
    </source>
</reference>